<evidence type="ECO:0000313" key="3">
    <source>
        <dbReference type="EMBL" id="OGN08233.1"/>
    </source>
</evidence>
<feature type="transmembrane region" description="Helical" evidence="2">
    <location>
        <begin position="33"/>
        <end position="49"/>
    </location>
</feature>
<reference evidence="3 4" key="1">
    <citation type="journal article" date="2016" name="Nat. Commun.">
        <title>Thousands of microbial genomes shed light on interconnected biogeochemical processes in an aquifer system.</title>
        <authorList>
            <person name="Anantharaman K."/>
            <person name="Brown C.T."/>
            <person name="Hug L.A."/>
            <person name="Sharon I."/>
            <person name="Castelle C.J."/>
            <person name="Probst A.J."/>
            <person name="Thomas B.C."/>
            <person name="Singh A."/>
            <person name="Wilkins M.J."/>
            <person name="Karaoz U."/>
            <person name="Brodie E.L."/>
            <person name="Williams K.H."/>
            <person name="Hubbard S.S."/>
            <person name="Banfield J.F."/>
        </authorList>
    </citation>
    <scope>NUCLEOTIDE SEQUENCE [LARGE SCALE GENOMIC DNA]</scope>
</reference>
<keyword evidence="2" id="KW-0472">Membrane</keyword>
<protein>
    <submittedName>
        <fullName evidence="3">Uncharacterized protein</fullName>
    </submittedName>
</protein>
<comment type="caution">
    <text evidence="3">The sequence shown here is derived from an EMBL/GenBank/DDBJ whole genome shotgun (WGS) entry which is preliminary data.</text>
</comment>
<organism evidence="3 4">
    <name type="scientific">Candidatus Yanofskybacteria bacterium RIFCSPHIGHO2_01_FULL_45_42</name>
    <dbReference type="NCBI Taxonomy" id="1802671"/>
    <lineage>
        <taxon>Bacteria</taxon>
        <taxon>Candidatus Yanofskyibacteriota</taxon>
    </lineage>
</organism>
<keyword evidence="2" id="KW-1133">Transmembrane helix</keyword>
<evidence type="ECO:0000313" key="4">
    <source>
        <dbReference type="Proteomes" id="UP000178023"/>
    </source>
</evidence>
<accession>A0A1F8F528</accession>
<dbReference type="EMBL" id="MGJL01000009">
    <property type="protein sequence ID" value="OGN08233.1"/>
    <property type="molecule type" value="Genomic_DNA"/>
</dbReference>
<evidence type="ECO:0000256" key="2">
    <source>
        <dbReference type="SAM" id="Phobius"/>
    </source>
</evidence>
<feature type="transmembrane region" description="Helical" evidence="2">
    <location>
        <begin position="7"/>
        <end position="27"/>
    </location>
</feature>
<proteinExistence type="predicted"/>
<name>A0A1F8F528_9BACT</name>
<dbReference type="Gene3D" id="2.60.120.430">
    <property type="entry name" value="Galactose-binding lectin"/>
    <property type="match status" value="1"/>
</dbReference>
<evidence type="ECO:0000256" key="1">
    <source>
        <dbReference type="SAM" id="MobiDB-lite"/>
    </source>
</evidence>
<dbReference type="Proteomes" id="UP000178023">
    <property type="component" value="Unassembled WGS sequence"/>
</dbReference>
<dbReference type="AlphaFoldDB" id="A0A1F8F528"/>
<feature type="transmembrane region" description="Helical" evidence="2">
    <location>
        <begin position="61"/>
        <end position="79"/>
    </location>
</feature>
<gene>
    <name evidence="3" type="ORF">A2750_01290</name>
</gene>
<keyword evidence="2" id="KW-0812">Transmembrane</keyword>
<sequence>MQAIRNTVRLLCAAVFLFGIVAVGFRYTTFPNIFLIWSGSAIVLICDAARTFFPKSLISKFTYFMAIVGLIYSAGRWSWEFLQEYRPYTAQLLEEKSKASDIDFYRKNKPAMDPAFSEIFEKHQQRMTPIQTNEINKKLLDMEKKKAAGMTEEEFRKEREQIALTAHQMNEDNKVANNLLHNGKKLVEPPPQPRKQLTKILLESPSLKNAPSPPVNKSEPTPIFNPKPVEKTEAVIYLPDSYGGNSTSFEISGGKEYVFCADGTFHWSDSSLEPQRNAGPIGSNRPAGEGYPFPEANFLALVAIIEGRPEVVGKCLHHYFAGDDSVQFVLNFPENSTRKLQGKFRITIRSKTEKEE</sequence>
<feature type="region of interest" description="Disordered" evidence="1">
    <location>
        <begin position="205"/>
        <end position="226"/>
    </location>
</feature>